<keyword evidence="4" id="KW-0732">Signal</keyword>
<evidence type="ECO:0000256" key="2">
    <source>
        <dbReference type="PIRSR" id="PIRSR000137-1"/>
    </source>
</evidence>
<dbReference type="AlphaFoldDB" id="A0A364L3R3"/>
<evidence type="ECO:0000259" key="5">
    <source>
        <dbReference type="PROSITE" id="PS00624"/>
    </source>
</evidence>
<feature type="active site" description="Proton donor" evidence="2">
    <location>
        <position position="558"/>
    </location>
</feature>
<comment type="similarity">
    <text evidence="1">Belongs to the GMC oxidoreductase family.</text>
</comment>
<dbReference type="PIRSF" id="PIRSF000137">
    <property type="entry name" value="Alcohol_oxidase"/>
    <property type="match status" value="1"/>
</dbReference>
<dbReference type="GO" id="GO:0016614">
    <property type="term" value="F:oxidoreductase activity, acting on CH-OH group of donors"/>
    <property type="evidence" value="ECO:0007669"/>
    <property type="project" value="InterPro"/>
</dbReference>
<dbReference type="InterPro" id="IPR036188">
    <property type="entry name" value="FAD/NAD-bd_sf"/>
</dbReference>
<feature type="signal peptide" evidence="4">
    <location>
        <begin position="1"/>
        <end position="24"/>
    </location>
</feature>
<evidence type="ECO:0000313" key="7">
    <source>
        <dbReference type="Proteomes" id="UP000249363"/>
    </source>
</evidence>
<keyword evidence="3" id="KW-0285">Flavoprotein</keyword>
<dbReference type="SUPFAM" id="SSF51905">
    <property type="entry name" value="FAD/NAD(P)-binding domain"/>
    <property type="match status" value="1"/>
</dbReference>
<dbReference type="GO" id="GO:0044550">
    <property type="term" value="P:secondary metabolite biosynthetic process"/>
    <property type="evidence" value="ECO:0007669"/>
    <property type="project" value="TreeGrafter"/>
</dbReference>
<gene>
    <name evidence="6" type="ORF">BHQ10_006459</name>
</gene>
<dbReference type="GeneID" id="63795675"/>
<dbReference type="PANTHER" id="PTHR11552">
    <property type="entry name" value="GLUCOSE-METHANOL-CHOLINE GMC OXIDOREDUCTASE"/>
    <property type="match status" value="1"/>
</dbReference>
<evidence type="ECO:0000256" key="3">
    <source>
        <dbReference type="PIRSR" id="PIRSR000137-2"/>
    </source>
</evidence>
<dbReference type="InterPro" id="IPR007867">
    <property type="entry name" value="GMC_OxRtase_C"/>
</dbReference>
<dbReference type="InterPro" id="IPR000172">
    <property type="entry name" value="GMC_OxRdtase_N"/>
</dbReference>
<comment type="caution">
    <text evidence="6">The sequence shown here is derived from an EMBL/GenBank/DDBJ whole genome shotgun (WGS) entry which is preliminary data.</text>
</comment>
<name>A0A364L3R3_TALAM</name>
<feature type="active site" description="Proton acceptor" evidence="2">
    <location>
        <position position="602"/>
    </location>
</feature>
<dbReference type="RefSeq" id="XP_040734963.1">
    <property type="nucleotide sequence ID" value="XM_040879047.1"/>
</dbReference>
<dbReference type="OrthoDB" id="269227at2759"/>
<feature type="chain" id="PRO_5016866777" description="Glucose-methanol-choline oxidoreductase N-terminal domain-containing protein" evidence="4">
    <location>
        <begin position="25"/>
        <end position="623"/>
    </location>
</feature>
<feature type="domain" description="Glucose-methanol-choline oxidoreductase N-terminal" evidence="5">
    <location>
        <begin position="321"/>
        <end position="335"/>
    </location>
</feature>
<accession>A0A364L3R3</accession>
<dbReference type="Pfam" id="PF05199">
    <property type="entry name" value="GMC_oxred_C"/>
    <property type="match status" value="1"/>
</dbReference>
<protein>
    <recommendedName>
        <fullName evidence="5">Glucose-methanol-choline oxidoreductase N-terminal domain-containing protein</fullName>
    </recommendedName>
</protein>
<evidence type="ECO:0000256" key="4">
    <source>
        <dbReference type="SAM" id="SignalP"/>
    </source>
</evidence>
<evidence type="ECO:0000256" key="1">
    <source>
        <dbReference type="ARBA" id="ARBA00010790"/>
    </source>
</evidence>
<dbReference type="InterPro" id="IPR012132">
    <property type="entry name" value="GMC_OxRdtase"/>
</dbReference>
<keyword evidence="3" id="KW-0274">FAD</keyword>
<dbReference type="Gene3D" id="3.50.50.60">
    <property type="entry name" value="FAD/NAD(P)-binding domain"/>
    <property type="match status" value="1"/>
</dbReference>
<evidence type="ECO:0000313" key="6">
    <source>
        <dbReference type="EMBL" id="RAO70447.1"/>
    </source>
</evidence>
<dbReference type="GO" id="GO:0050660">
    <property type="term" value="F:flavin adenine dinucleotide binding"/>
    <property type="evidence" value="ECO:0007669"/>
    <property type="project" value="InterPro"/>
</dbReference>
<keyword evidence="7" id="KW-1185">Reference proteome</keyword>
<organism evidence="6 7">
    <name type="scientific">Talaromyces amestolkiae</name>
    <dbReference type="NCBI Taxonomy" id="1196081"/>
    <lineage>
        <taxon>Eukaryota</taxon>
        <taxon>Fungi</taxon>
        <taxon>Dikarya</taxon>
        <taxon>Ascomycota</taxon>
        <taxon>Pezizomycotina</taxon>
        <taxon>Eurotiomycetes</taxon>
        <taxon>Eurotiomycetidae</taxon>
        <taxon>Eurotiales</taxon>
        <taxon>Trichocomaceae</taxon>
        <taxon>Talaromyces</taxon>
        <taxon>Talaromyces sect. Talaromyces</taxon>
    </lineage>
</organism>
<proteinExistence type="inferred from homology"/>
<feature type="binding site" evidence="3">
    <location>
        <begin position="603"/>
        <end position="604"/>
    </location>
    <ligand>
        <name>FAD</name>
        <dbReference type="ChEBI" id="CHEBI:57692"/>
    </ligand>
</feature>
<comment type="cofactor">
    <cofactor evidence="3">
        <name>FAD</name>
        <dbReference type="ChEBI" id="CHEBI:57692"/>
    </cofactor>
</comment>
<dbReference type="PANTHER" id="PTHR11552:SF228">
    <property type="entry name" value="GLUCOSE-METHANOL-CHOLINE OXIDOREDUCTASE N-TERMINAL DOMAIN-CONTAINING PROTEIN"/>
    <property type="match status" value="1"/>
</dbReference>
<dbReference type="PROSITE" id="PS00624">
    <property type="entry name" value="GMC_OXRED_2"/>
    <property type="match status" value="1"/>
</dbReference>
<reference evidence="6 7" key="1">
    <citation type="journal article" date="2017" name="Biotechnol. Biofuels">
        <title>Differential beta-glucosidase expression as a function of carbon source availability in Talaromyces amestolkiae: a genomic and proteomic approach.</title>
        <authorList>
            <person name="de Eugenio L.I."/>
            <person name="Mendez-Liter J.A."/>
            <person name="Nieto-Dominguez M."/>
            <person name="Alonso L."/>
            <person name="Gil-Munoz J."/>
            <person name="Barriuso J."/>
            <person name="Prieto A."/>
            <person name="Martinez M.J."/>
        </authorList>
    </citation>
    <scope>NUCLEOTIDE SEQUENCE [LARGE SCALE GENOMIC DNA]</scope>
    <source>
        <strain evidence="6 7">CIB</strain>
    </source>
</reference>
<dbReference type="SUPFAM" id="SSF54373">
    <property type="entry name" value="FAD-linked reductases, C-terminal domain"/>
    <property type="match status" value="1"/>
</dbReference>
<dbReference type="Gene3D" id="3.30.560.10">
    <property type="entry name" value="Glucose Oxidase, domain 3"/>
    <property type="match status" value="1"/>
</dbReference>
<dbReference type="Pfam" id="PF00732">
    <property type="entry name" value="GMC_oxred_N"/>
    <property type="match status" value="1"/>
</dbReference>
<dbReference type="STRING" id="1196081.A0A364L3R3"/>
<dbReference type="Proteomes" id="UP000249363">
    <property type="component" value="Unassembled WGS sequence"/>
</dbReference>
<dbReference type="EMBL" id="MIKG01000012">
    <property type="protein sequence ID" value="RAO70447.1"/>
    <property type="molecule type" value="Genomic_DNA"/>
</dbReference>
<sequence>MMLQSSWIWYITLWVACTSSFAAALSGSPFSPPDPSFGIPGDDASYDYVVVGGGTAGLTIAARLAENGSYSVAVVEAGGFYEESDGNLSVIPSDDIWYAGSSPTDFNPSVDWGFVTTPQAGMNERQLHYARGKCLGGSSARNYFTYHHGTYDAYHMWATTVNDSSYEYYSFLPYFKKSAHFTPPDNEQRPRNASVGYNPAAFSPTGGPLQVSIPIWANSFSSFAKKGYERLGLRQVVDFVSGTLIGVQYNMNTIDPRRQTRSSSETSYLRMVESNNALRIYNQTMAQRILFNGTTASAVAVRSGNLNYTLFAKREVIVSAGAFQSPQILMVSGVGPAETLRQFDIPIIADLSGVGQNMWDHILFGTSYRVSTLTHSATSNATFLAEVLEEYMTKNGSGMLGNPGGDLIAFEKLPSSERESLTPETLASLAEFPPDWPEIEYLALDAYSGNNSNYITGAPKTPYMYVSPSAALVAPLSRGNVTITSASMDDPPLINPNWLTHPADQELAVAALKRIRQLMNTDIVSEVIVGEELLPGRNVKSDSDILYSIRENGIQVFHAAATCKMGNSDDPLAVVDSRARVFGTQGLRVVDISAFPLLPPGHPQATVYALAEKIADDILCADV</sequence>